<feature type="transmembrane region" description="Helical" evidence="7">
    <location>
        <begin position="73"/>
        <end position="90"/>
    </location>
</feature>
<dbReference type="SUPFAM" id="SSF103481">
    <property type="entry name" value="Multidrug resistance efflux transporter EmrE"/>
    <property type="match status" value="2"/>
</dbReference>
<protein>
    <submittedName>
        <fullName evidence="9">Putative membrane protein</fullName>
    </submittedName>
</protein>
<feature type="domain" description="EamA" evidence="8">
    <location>
        <begin position="19"/>
        <end position="143"/>
    </location>
</feature>
<dbReference type="Proteomes" id="UP000004778">
    <property type="component" value="Unassembled WGS sequence"/>
</dbReference>
<dbReference type="GO" id="GO:0005886">
    <property type="term" value="C:plasma membrane"/>
    <property type="evidence" value="ECO:0007669"/>
    <property type="project" value="UniProtKB-SubCell"/>
</dbReference>
<dbReference type="InterPro" id="IPR051258">
    <property type="entry name" value="Diverse_Substrate_Transporter"/>
</dbReference>
<feature type="transmembrane region" description="Helical" evidence="7">
    <location>
        <begin position="155"/>
        <end position="174"/>
    </location>
</feature>
<dbReference type="STRING" id="103621.GCA_001067145_01451"/>
<feature type="transmembrane region" description="Helical" evidence="7">
    <location>
        <begin position="268"/>
        <end position="291"/>
    </location>
</feature>
<evidence type="ECO:0000256" key="2">
    <source>
        <dbReference type="ARBA" id="ARBA00007362"/>
    </source>
</evidence>
<keyword evidence="5 7" id="KW-1133">Transmembrane helix</keyword>
<dbReference type="Pfam" id="PF00892">
    <property type="entry name" value="EamA"/>
    <property type="match status" value="2"/>
</dbReference>
<evidence type="ECO:0000313" key="9">
    <source>
        <dbReference type="EMBL" id="EEH65788.1"/>
    </source>
</evidence>
<comment type="subcellular location">
    <subcellularLocation>
        <location evidence="1">Cell membrane</location>
        <topology evidence="1">Multi-pass membrane protein</topology>
    </subcellularLocation>
</comment>
<dbReference type="EMBL" id="ACFH01000104">
    <property type="protein sequence ID" value="EEH65788.1"/>
    <property type="molecule type" value="Genomic_DNA"/>
</dbReference>
<feature type="transmembrane region" description="Helical" evidence="7">
    <location>
        <begin position="216"/>
        <end position="234"/>
    </location>
</feature>
<evidence type="ECO:0000313" key="10">
    <source>
        <dbReference type="Proteomes" id="UP000004778"/>
    </source>
</evidence>
<dbReference type="HOGENOM" id="CLU_033863_21_1_11"/>
<feature type="transmembrane region" description="Helical" evidence="7">
    <location>
        <begin position="96"/>
        <end position="121"/>
    </location>
</feature>
<name>C0W694_9ACTO</name>
<evidence type="ECO:0000256" key="4">
    <source>
        <dbReference type="ARBA" id="ARBA00022692"/>
    </source>
</evidence>
<sequence length="300" mass="30873">MTGRRSLVADRSAVAGGVLIVVAMMWGSSFFMTKGLLTSLAPLDFLALRFAVAGAAAALVFAPRLARTDRRTWACGVVLGLVYSGAQIAQTYGLTLAAASVSGFLTALYVVGTPLVAWLLWKARPARATALAVALALSGAAVLGLSGLSVGLGEAILVLGAVGYSFHVALLGRWSAGRDPLVLAAIQMITLGVVHVLVALPGGIAMPASPADWARVLYLALAVGLIALVGQCWAQARMDAARAAVIMAMEPVFSALFAVAFGGELLTWRIIVGGGLIFAGSVVAELGPILARRRLRRALA</sequence>
<gene>
    <name evidence="9" type="ORF">HMPREF0058_1388</name>
</gene>
<feature type="transmembrane region" description="Helical" evidence="7">
    <location>
        <begin position="241"/>
        <end position="262"/>
    </location>
</feature>
<dbReference type="eggNOG" id="COG0697">
    <property type="taxonomic scope" value="Bacteria"/>
</dbReference>
<evidence type="ECO:0000259" key="8">
    <source>
        <dbReference type="Pfam" id="PF00892"/>
    </source>
</evidence>
<keyword evidence="10" id="KW-1185">Reference proteome</keyword>
<dbReference type="PANTHER" id="PTHR42920:SF5">
    <property type="entry name" value="EAMA DOMAIN-CONTAINING PROTEIN"/>
    <property type="match status" value="1"/>
</dbReference>
<proteinExistence type="inferred from homology"/>
<evidence type="ECO:0000256" key="6">
    <source>
        <dbReference type="ARBA" id="ARBA00023136"/>
    </source>
</evidence>
<comment type="caution">
    <text evidence="9">The sequence shown here is derived from an EMBL/GenBank/DDBJ whole genome shotgun (WGS) entry which is preliminary data.</text>
</comment>
<reference evidence="9 10" key="1">
    <citation type="submission" date="2009-01" db="EMBL/GenBank/DDBJ databases">
        <authorList>
            <person name="Qin X."/>
            <person name="Bachman B."/>
            <person name="Battles P."/>
            <person name="Bell A."/>
            <person name="Bess C."/>
            <person name="Bickham C."/>
            <person name="Chaboub L."/>
            <person name="Chen D."/>
            <person name="Coyle M."/>
            <person name="Deiros D.R."/>
            <person name="Dinh H."/>
            <person name="Forbes L."/>
            <person name="Fowler G."/>
            <person name="Francisco L."/>
            <person name="Fu Q."/>
            <person name="Gubbala S."/>
            <person name="Hale W."/>
            <person name="Han Y."/>
            <person name="Hemphill L."/>
            <person name="Highlander S.K."/>
            <person name="Hirani K."/>
            <person name="Hogues M."/>
            <person name="Jackson L."/>
            <person name="Jakkamsetti A."/>
            <person name="Javaid M."/>
            <person name="Jiang H."/>
            <person name="Korchina V."/>
            <person name="Kovar C."/>
            <person name="Lara F."/>
            <person name="Lee S."/>
            <person name="Mata R."/>
            <person name="Mathew T."/>
            <person name="Moen C."/>
            <person name="Morales K."/>
            <person name="Munidasa M."/>
            <person name="Nazareth L."/>
            <person name="Ngo R."/>
            <person name="Nguyen L."/>
            <person name="Okwuonu G."/>
            <person name="Ongeri F."/>
            <person name="Patil S."/>
            <person name="Petrosino J."/>
            <person name="Pham C."/>
            <person name="Pham P."/>
            <person name="Pu L.-L."/>
            <person name="Puazo M."/>
            <person name="Raj R."/>
            <person name="Reid J."/>
            <person name="Rouhana J."/>
            <person name="Saada N."/>
            <person name="Shang Y."/>
            <person name="Simmons D."/>
            <person name="Thornton R."/>
            <person name="Warren J."/>
            <person name="Weissenberger G."/>
            <person name="Zhang J."/>
            <person name="Zhang L."/>
            <person name="Zhou C."/>
            <person name="Zhu D."/>
            <person name="Muzny D."/>
            <person name="Worley K."/>
            <person name="Gibbs R."/>
        </authorList>
    </citation>
    <scope>NUCLEOTIDE SEQUENCE [LARGE SCALE GENOMIC DNA]</scope>
    <source>
        <strain evidence="9 10">DSM 15434</strain>
    </source>
</reference>
<organism evidence="9 10">
    <name type="scientific">Actinomyces urogenitalis DSM 15434</name>
    <dbReference type="NCBI Taxonomy" id="525246"/>
    <lineage>
        <taxon>Bacteria</taxon>
        <taxon>Bacillati</taxon>
        <taxon>Actinomycetota</taxon>
        <taxon>Actinomycetes</taxon>
        <taxon>Actinomycetales</taxon>
        <taxon>Actinomycetaceae</taxon>
        <taxon>Actinomyces</taxon>
    </lineage>
</organism>
<dbReference type="AlphaFoldDB" id="C0W694"/>
<feature type="transmembrane region" description="Helical" evidence="7">
    <location>
        <begin position="12"/>
        <end position="33"/>
    </location>
</feature>
<dbReference type="InterPro" id="IPR037185">
    <property type="entry name" value="EmrE-like"/>
</dbReference>
<accession>C0W694</accession>
<evidence type="ECO:0000256" key="1">
    <source>
        <dbReference type="ARBA" id="ARBA00004651"/>
    </source>
</evidence>
<keyword evidence="4 7" id="KW-0812">Transmembrane</keyword>
<keyword evidence="3" id="KW-1003">Cell membrane</keyword>
<dbReference type="PANTHER" id="PTHR42920">
    <property type="entry name" value="OS03G0707200 PROTEIN-RELATED"/>
    <property type="match status" value="1"/>
</dbReference>
<dbReference type="InterPro" id="IPR000620">
    <property type="entry name" value="EamA_dom"/>
</dbReference>
<feature type="domain" description="EamA" evidence="8">
    <location>
        <begin position="153"/>
        <end position="283"/>
    </location>
</feature>
<evidence type="ECO:0000256" key="3">
    <source>
        <dbReference type="ARBA" id="ARBA00022475"/>
    </source>
</evidence>
<comment type="similarity">
    <text evidence="2">Belongs to the EamA transporter family.</text>
</comment>
<feature type="transmembrane region" description="Helical" evidence="7">
    <location>
        <begin position="181"/>
        <end position="204"/>
    </location>
</feature>
<feature type="transmembrane region" description="Helical" evidence="7">
    <location>
        <begin position="45"/>
        <end position="66"/>
    </location>
</feature>
<feature type="transmembrane region" description="Helical" evidence="7">
    <location>
        <begin position="128"/>
        <end position="149"/>
    </location>
</feature>
<keyword evidence="6 7" id="KW-0472">Membrane</keyword>
<evidence type="ECO:0000256" key="5">
    <source>
        <dbReference type="ARBA" id="ARBA00022989"/>
    </source>
</evidence>
<evidence type="ECO:0000256" key="7">
    <source>
        <dbReference type="SAM" id="Phobius"/>
    </source>
</evidence>